<name>A0A5M3MGX1_CONPW</name>
<dbReference type="NCBIfam" id="TIGR01484">
    <property type="entry name" value="HAD-SF-IIB"/>
    <property type="match status" value="1"/>
</dbReference>
<dbReference type="FunFam" id="3.40.50.2000:FF:000036">
    <property type="entry name" value="Alpha,alpha-trehalose-phosphate synthase subunit Tps2"/>
    <property type="match status" value="1"/>
</dbReference>
<gene>
    <name evidence="4" type="ORF">CONPUDRAFT_75027</name>
</gene>
<comment type="similarity">
    <text evidence="2">In the C-terminal section; belongs to the trehalose phosphatase family.</text>
</comment>
<dbReference type="GO" id="GO:0005946">
    <property type="term" value="C:alpha,alpha-trehalose-phosphate synthase complex (UDP-forming)"/>
    <property type="evidence" value="ECO:0007669"/>
    <property type="project" value="TreeGrafter"/>
</dbReference>
<dbReference type="Pfam" id="PF02358">
    <property type="entry name" value="Trehalose_PPase"/>
    <property type="match status" value="1"/>
</dbReference>
<evidence type="ECO:0000256" key="2">
    <source>
        <dbReference type="ARBA" id="ARBA00006330"/>
    </source>
</evidence>
<evidence type="ECO:0000256" key="1">
    <source>
        <dbReference type="ARBA" id="ARBA00005409"/>
    </source>
</evidence>
<dbReference type="OrthoDB" id="755951at2759"/>
<feature type="region of interest" description="Disordered" evidence="3">
    <location>
        <begin position="1024"/>
        <end position="1058"/>
    </location>
</feature>
<proteinExistence type="inferred from homology"/>
<dbReference type="Gene3D" id="3.30.70.1020">
    <property type="entry name" value="Trehalose-6-phosphate phosphatase related protein, domain 2"/>
    <property type="match status" value="1"/>
</dbReference>
<dbReference type="AlphaFoldDB" id="A0A5M3MGX1"/>
<dbReference type="RefSeq" id="XP_007771168.1">
    <property type="nucleotide sequence ID" value="XM_007772978.1"/>
</dbReference>
<dbReference type="InterPro" id="IPR036412">
    <property type="entry name" value="HAD-like_sf"/>
</dbReference>
<dbReference type="Gene3D" id="3.40.50.1000">
    <property type="entry name" value="HAD superfamily/HAD-like"/>
    <property type="match status" value="1"/>
</dbReference>
<reference evidence="5" key="1">
    <citation type="journal article" date="2012" name="Science">
        <title>The Paleozoic origin of enzymatic lignin decomposition reconstructed from 31 fungal genomes.</title>
        <authorList>
            <person name="Floudas D."/>
            <person name="Binder M."/>
            <person name="Riley R."/>
            <person name="Barry K."/>
            <person name="Blanchette R.A."/>
            <person name="Henrissat B."/>
            <person name="Martinez A.T."/>
            <person name="Otillar R."/>
            <person name="Spatafora J.W."/>
            <person name="Yadav J.S."/>
            <person name="Aerts A."/>
            <person name="Benoit I."/>
            <person name="Boyd A."/>
            <person name="Carlson A."/>
            <person name="Copeland A."/>
            <person name="Coutinho P.M."/>
            <person name="de Vries R.P."/>
            <person name="Ferreira P."/>
            <person name="Findley K."/>
            <person name="Foster B."/>
            <person name="Gaskell J."/>
            <person name="Glotzer D."/>
            <person name="Gorecki P."/>
            <person name="Heitman J."/>
            <person name="Hesse C."/>
            <person name="Hori C."/>
            <person name="Igarashi K."/>
            <person name="Jurgens J.A."/>
            <person name="Kallen N."/>
            <person name="Kersten P."/>
            <person name="Kohler A."/>
            <person name="Kuees U."/>
            <person name="Kumar T.K.A."/>
            <person name="Kuo A."/>
            <person name="LaButti K."/>
            <person name="Larrondo L.F."/>
            <person name="Lindquist E."/>
            <person name="Ling A."/>
            <person name="Lombard V."/>
            <person name="Lucas S."/>
            <person name="Lundell T."/>
            <person name="Martin R."/>
            <person name="McLaughlin D.J."/>
            <person name="Morgenstern I."/>
            <person name="Morin E."/>
            <person name="Murat C."/>
            <person name="Nagy L.G."/>
            <person name="Nolan M."/>
            <person name="Ohm R.A."/>
            <person name="Patyshakuliyeva A."/>
            <person name="Rokas A."/>
            <person name="Ruiz-Duenas F.J."/>
            <person name="Sabat G."/>
            <person name="Salamov A."/>
            <person name="Samejima M."/>
            <person name="Schmutz J."/>
            <person name="Slot J.C."/>
            <person name="St John F."/>
            <person name="Stenlid J."/>
            <person name="Sun H."/>
            <person name="Sun S."/>
            <person name="Syed K."/>
            <person name="Tsang A."/>
            <person name="Wiebenga A."/>
            <person name="Young D."/>
            <person name="Pisabarro A."/>
            <person name="Eastwood D.C."/>
            <person name="Martin F."/>
            <person name="Cullen D."/>
            <person name="Grigoriev I.V."/>
            <person name="Hibbett D.S."/>
        </authorList>
    </citation>
    <scope>NUCLEOTIDE SEQUENCE [LARGE SCALE GENOMIC DNA]</scope>
    <source>
        <strain evidence="5">RWD-64-598 SS2</strain>
    </source>
</reference>
<protein>
    <submittedName>
        <fullName evidence="4">Glycosyltransferase family 20 protein</fullName>
    </submittedName>
</protein>
<feature type="compositionally biased region" description="Polar residues" evidence="3">
    <location>
        <begin position="389"/>
        <end position="403"/>
    </location>
</feature>
<dbReference type="InterPro" id="IPR006379">
    <property type="entry name" value="HAD-SF_hydro_IIB"/>
</dbReference>
<dbReference type="EMBL" id="JH711582">
    <property type="protein sequence ID" value="EIW78307.1"/>
    <property type="molecule type" value="Genomic_DNA"/>
</dbReference>
<feature type="compositionally biased region" description="Low complexity" evidence="3">
    <location>
        <begin position="440"/>
        <end position="454"/>
    </location>
</feature>
<dbReference type="InterPro" id="IPR001830">
    <property type="entry name" value="Glyco_trans_20"/>
</dbReference>
<dbReference type="NCBIfam" id="TIGR00685">
    <property type="entry name" value="T6PP"/>
    <property type="match status" value="1"/>
</dbReference>
<comment type="similarity">
    <text evidence="1">In the N-terminal section; belongs to the glycosyltransferase 20 family.</text>
</comment>
<dbReference type="InterPro" id="IPR023214">
    <property type="entry name" value="HAD_sf"/>
</dbReference>
<dbReference type="InterPro" id="IPR003337">
    <property type="entry name" value="Trehalose_PPase"/>
</dbReference>
<evidence type="ECO:0000256" key="3">
    <source>
        <dbReference type="SAM" id="MobiDB-lite"/>
    </source>
</evidence>
<keyword evidence="4" id="KW-0808">Transferase</keyword>
<comment type="caution">
    <text evidence="4">The sequence shown here is derived from an EMBL/GenBank/DDBJ whole genome shotgun (WGS) entry which is preliminary data.</text>
</comment>
<feature type="region of interest" description="Disordered" evidence="3">
    <location>
        <begin position="56"/>
        <end position="100"/>
    </location>
</feature>
<keyword evidence="5" id="KW-1185">Reference proteome</keyword>
<dbReference type="GO" id="GO:0004805">
    <property type="term" value="F:trehalose-phosphatase activity"/>
    <property type="evidence" value="ECO:0007669"/>
    <property type="project" value="TreeGrafter"/>
</dbReference>
<dbReference type="GO" id="GO:0003825">
    <property type="term" value="F:alpha,alpha-trehalose-phosphate synthase (UDP-forming) activity"/>
    <property type="evidence" value="ECO:0007669"/>
    <property type="project" value="TreeGrafter"/>
</dbReference>
<feature type="compositionally biased region" description="Pro residues" evidence="3">
    <location>
        <begin position="69"/>
        <end position="94"/>
    </location>
</feature>
<dbReference type="KEGG" id="cput:CONPUDRAFT_75027"/>
<evidence type="ECO:0000313" key="4">
    <source>
        <dbReference type="EMBL" id="EIW78307.1"/>
    </source>
</evidence>
<dbReference type="GeneID" id="19209301"/>
<dbReference type="Proteomes" id="UP000053558">
    <property type="component" value="Unassembled WGS sequence"/>
</dbReference>
<dbReference type="PANTHER" id="PTHR10788">
    <property type="entry name" value="TREHALOSE-6-PHOSPHATE SYNTHASE"/>
    <property type="match status" value="1"/>
</dbReference>
<feature type="compositionally biased region" description="Low complexity" evidence="3">
    <location>
        <begin position="142"/>
        <end position="166"/>
    </location>
</feature>
<sequence length="1081" mass="118764">MDTFTEPYPSAAEGLPLPKVREHVRMLEQQHTARGQPLSGRIVHVCHYLPLVPSLRRQSTNPEEQGVLSPPPTPPTSHPDVPPSPSADVPPPAPSQTTLEGGATWKLAPRYGHAAMFSGIRSLGATHEQLIVGWTGDIALASPSSPSSSSSQDAPRAPGDGAPASPDYDDDDAPKQVSSASVTPDERRALEDALTAHAAEEERREGSEDGRAVHKLTYVPLWLDDKVAHGHYDGYSKQTLWPLFHYLLWQDVATEYASADQYWSAYEQANQVFADRLAEVLRPGDLVWVHDYHLLLVPKMIREAKPDALIGLFVHTPFPSSEIFRCLPRRREILDGMLGANLVCFQTYAYSRHFISTCVRVCGYETAVTQGPSSASARSRRHSPEGSRSRISSPVITGNTLTLGSGPGAGGSQISVQSHGGGGHSPRPGMRRSDTNTSLASVGAGRSAAASPARRAGRMMGSNREVGIDVQGHVALVSHCAVGVDAERVARDTLRPGVLPKLEALRALYADKKIIVGRDKLDVVKGVLQKLRAFEKLLQDYPEWLGKVVLIQVTSPALTDSPKLERQVSEMVAHINGEYGSLDFIPVHHYHQTLKKDEFYALLSVADLGVITPLRDGMNTTSMEFVIAQQRTKRSPLVLSEFMGISQHMAEALQVNPWDIDGVAAAMNRGLLMDAAEKEARHAALHRVVTTHTSHTWAALLAKMLLARTSGQNTARMTPFVPKEHLEAHYARARKRLFLFDYDGTLTPIVKTPSMAVPSEDALTALARLSADERNIVYIVSGRDQEFLEQHLGHFERLGMSAEHGGFIREPGARQWVNFTESLDMSWMEEVAEIFRYYTERTTGSHIEMKKSSITWHYRAADPEWGQFQCRQCQDLLENNLAHKRPIEVLVGKKNLEVRPLAVNKGEIVKRILYKNPDAEFIFCAGDDKTDEDMFRALHLFPPGLEPGEKATMEAPLSVTLIEPPPPPHDEDDEEPDTTVELSVAREAVFTTAVGHSSKRTLASWHVTTPEEVVEHMLFLVGETPSRAQTPPGGVEGGEDVEGGVDGEVDVLTTPVPESRVPAALAKVAEETDKKEQKSSL</sequence>
<dbReference type="GO" id="GO:0005829">
    <property type="term" value="C:cytosol"/>
    <property type="evidence" value="ECO:0007669"/>
    <property type="project" value="TreeGrafter"/>
</dbReference>
<feature type="region of interest" description="Disordered" evidence="3">
    <location>
        <begin position="142"/>
        <end position="187"/>
    </location>
</feature>
<dbReference type="Pfam" id="PF00982">
    <property type="entry name" value="Glyco_transf_20"/>
    <property type="match status" value="2"/>
</dbReference>
<feature type="region of interest" description="Disordered" evidence="3">
    <location>
        <begin position="370"/>
        <end position="458"/>
    </location>
</feature>
<dbReference type="SUPFAM" id="SSF56784">
    <property type="entry name" value="HAD-like"/>
    <property type="match status" value="1"/>
</dbReference>
<organism evidence="4 5">
    <name type="scientific">Coniophora puteana (strain RWD-64-598)</name>
    <name type="common">Brown rot fungus</name>
    <dbReference type="NCBI Taxonomy" id="741705"/>
    <lineage>
        <taxon>Eukaryota</taxon>
        <taxon>Fungi</taxon>
        <taxon>Dikarya</taxon>
        <taxon>Basidiomycota</taxon>
        <taxon>Agaricomycotina</taxon>
        <taxon>Agaricomycetes</taxon>
        <taxon>Agaricomycetidae</taxon>
        <taxon>Boletales</taxon>
        <taxon>Coniophorineae</taxon>
        <taxon>Coniophoraceae</taxon>
        <taxon>Coniophora</taxon>
    </lineage>
</organism>
<dbReference type="Gene3D" id="3.40.50.2000">
    <property type="entry name" value="Glycogen Phosphorylase B"/>
    <property type="match status" value="2"/>
</dbReference>
<accession>A0A5M3MGX1</accession>
<dbReference type="CDD" id="cd03788">
    <property type="entry name" value="GT20_TPS"/>
    <property type="match status" value="1"/>
</dbReference>
<feature type="compositionally biased region" description="Acidic residues" evidence="3">
    <location>
        <begin position="1037"/>
        <end position="1049"/>
    </location>
</feature>
<dbReference type="GO" id="GO:0005992">
    <property type="term" value="P:trehalose biosynthetic process"/>
    <property type="evidence" value="ECO:0007669"/>
    <property type="project" value="InterPro"/>
</dbReference>
<evidence type="ECO:0000313" key="5">
    <source>
        <dbReference type="Proteomes" id="UP000053558"/>
    </source>
</evidence>
<dbReference type="SUPFAM" id="SSF53756">
    <property type="entry name" value="UDP-Glycosyltransferase/glycogen phosphorylase"/>
    <property type="match status" value="2"/>
</dbReference>
<dbReference type="OMA" id="MRSAIQV"/>
<dbReference type="CDD" id="cd01627">
    <property type="entry name" value="HAD_TPP"/>
    <property type="match status" value="1"/>
</dbReference>
<dbReference type="FunFam" id="3.30.70.1020:FF:000002">
    <property type="entry name" value="Trehalose-6-phosphate synthase 2"/>
    <property type="match status" value="1"/>
</dbReference>
<dbReference type="PANTHER" id="PTHR10788:SF123">
    <property type="entry name" value="TREHALOSE-PHOSPHATASE"/>
    <property type="match status" value="1"/>
</dbReference>